<feature type="non-terminal residue" evidence="1">
    <location>
        <position position="68"/>
    </location>
</feature>
<dbReference type="EMBL" id="LSSK01000623">
    <property type="protein sequence ID" value="OMH82630.1"/>
    <property type="molecule type" value="Genomic_DNA"/>
</dbReference>
<sequence length="68" mass="7908">MEDFMCFRSSMNGAVFSSIDLCLIKLVEVHSRKNLVPKCRLCVVSAFYFKSQRFKTGEYTFPEKKTNT</sequence>
<proteinExistence type="predicted"/>
<dbReference type="AlphaFoldDB" id="A0A1R1PNV3"/>
<organism evidence="1 2">
    <name type="scientific">Zancudomyces culisetae</name>
    <name type="common">Gut fungus</name>
    <name type="synonym">Smittium culisetae</name>
    <dbReference type="NCBI Taxonomy" id="1213189"/>
    <lineage>
        <taxon>Eukaryota</taxon>
        <taxon>Fungi</taxon>
        <taxon>Fungi incertae sedis</taxon>
        <taxon>Zoopagomycota</taxon>
        <taxon>Kickxellomycotina</taxon>
        <taxon>Harpellomycetes</taxon>
        <taxon>Harpellales</taxon>
        <taxon>Legeriomycetaceae</taxon>
        <taxon>Zancudomyces</taxon>
    </lineage>
</organism>
<name>A0A1R1PNV3_ZANCU</name>
<accession>A0A1R1PNV3</accession>
<comment type="caution">
    <text evidence="1">The sequence shown here is derived from an EMBL/GenBank/DDBJ whole genome shotgun (WGS) entry which is preliminary data.</text>
</comment>
<reference evidence="2" key="1">
    <citation type="submission" date="2017-01" db="EMBL/GenBank/DDBJ databases">
        <authorList>
            <person name="Wang Y."/>
            <person name="White M."/>
            <person name="Kvist S."/>
            <person name="Moncalvo J.-M."/>
        </authorList>
    </citation>
    <scope>NUCLEOTIDE SEQUENCE [LARGE SCALE GENOMIC DNA]</scope>
    <source>
        <strain evidence="2">COL-18-3</strain>
    </source>
</reference>
<dbReference type="Proteomes" id="UP000188320">
    <property type="component" value="Unassembled WGS sequence"/>
</dbReference>
<gene>
    <name evidence="1" type="ORF">AX774_g3879</name>
</gene>
<keyword evidence="2" id="KW-1185">Reference proteome</keyword>
<evidence type="ECO:0000313" key="1">
    <source>
        <dbReference type="EMBL" id="OMH82630.1"/>
    </source>
</evidence>
<protein>
    <submittedName>
        <fullName evidence="1">Uncharacterized protein</fullName>
    </submittedName>
</protein>
<evidence type="ECO:0000313" key="2">
    <source>
        <dbReference type="Proteomes" id="UP000188320"/>
    </source>
</evidence>